<keyword evidence="7" id="KW-0560">Oxidoreductase</keyword>
<comment type="cofactor">
    <cofactor evidence="2">
        <name>[4Fe-4S] cluster</name>
        <dbReference type="ChEBI" id="CHEBI:49883"/>
    </cofactor>
</comment>
<dbReference type="NCBIfam" id="TIGR01701">
    <property type="entry name" value="Fdhalpha-like"/>
    <property type="match status" value="1"/>
</dbReference>
<dbReference type="GO" id="GO:1990204">
    <property type="term" value="C:oxidoreductase complex"/>
    <property type="evidence" value="ECO:0007669"/>
    <property type="project" value="UniProtKB-ARBA"/>
</dbReference>
<dbReference type="GO" id="GO:0045333">
    <property type="term" value="P:cellular respiration"/>
    <property type="evidence" value="ECO:0007669"/>
    <property type="project" value="UniProtKB-ARBA"/>
</dbReference>
<dbReference type="InterPro" id="IPR010046">
    <property type="entry name" value="Mopterin_OxRdtse_a_bac"/>
</dbReference>
<organism evidence="12 13">
    <name type="scientific">Methylocystis echinoides</name>
    <dbReference type="NCBI Taxonomy" id="29468"/>
    <lineage>
        <taxon>Bacteria</taxon>
        <taxon>Pseudomonadati</taxon>
        <taxon>Pseudomonadota</taxon>
        <taxon>Alphaproteobacteria</taxon>
        <taxon>Hyphomicrobiales</taxon>
        <taxon>Methylocystaceae</taxon>
        <taxon>Methylocystis</taxon>
    </lineage>
</organism>
<evidence type="ECO:0000313" key="12">
    <source>
        <dbReference type="EMBL" id="GLI94887.1"/>
    </source>
</evidence>
<dbReference type="RefSeq" id="WP_281805152.1">
    <property type="nucleotide sequence ID" value="NZ_BSEC01000001.1"/>
</dbReference>
<dbReference type="Proteomes" id="UP001144323">
    <property type="component" value="Unassembled WGS sequence"/>
</dbReference>
<protein>
    <submittedName>
        <fullName evidence="12">Formate dehydrogenase subunit alpha</fullName>
    </submittedName>
</protein>
<dbReference type="Pfam" id="PF00384">
    <property type="entry name" value="Molybdopterin"/>
    <property type="match status" value="1"/>
</dbReference>
<keyword evidence="13" id="KW-1185">Reference proteome</keyword>
<dbReference type="InterPro" id="IPR006657">
    <property type="entry name" value="MoPterin_dinucl-bd_dom"/>
</dbReference>
<feature type="domain" description="Molybdopterin dinucleotide-binding" evidence="11">
    <location>
        <begin position="638"/>
        <end position="749"/>
    </location>
</feature>
<dbReference type="InterPro" id="IPR037951">
    <property type="entry name" value="MopB_CT_YdeP"/>
</dbReference>
<evidence type="ECO:0000313" key="13">
    <source>
        <dbReference type="Proteomes" id="UP001144323"/>
    </source>
</evidence>
<dbReference type="GO" id="GO:0030151">
    <property type="term" value="F:molybdenum ion binding"/>
    <property type="evidence" value="ECO:0007669"/>
    <property type="project" value="InterPro"/>
</dbReference>
<dbReference type="PANTHER" id="PTHR43105">
    <property type="entry name" value="RESPIRATORY NITRATE REDUCTASE"/>
    <property type="match status" value="1"/>
</dbReference>
<evidence type="ECO:0000259" key="10">
    <source>
        <dbReference type="Pfam" id="PF00384"/>
    </source>
</evidence>
<comment type="caution">
    <text evidence="12">The sequence shown here is derived from an EMBL/GenBank/DDBJ whole genome shotgun (WGS) entry which is preliminary data.</text>
</comment>
<dbReference type="GO" id="GO:0051539">
    <property type="term" value="F:4 iron, 4 sulfur cluster binding"/>
    <property type="evidence" value="ECO:0007669"/>
    <property type="project" value="UniProtKB-KW"/>
</dbReference>
<evidence type="ECO:0000259" key="11">
    <source>
        <dbReference type="Pfam" id="PF01568"/>
    </source>
</evidence>
<keyword evidence="9" id="KW-0411">Iron-sulfur</keyword>
<keyword evidence="4" id="KW-0004">4Fe-4S</keyword>
<gene>
    <name evidence="12" type="primary">fdhF_1</name>
    <name evidence="12" type="ORF">LMG27198_38790</name>
</gene>
<keyword evidence="8" id="KW-0408">Iron</keyword>
<dbReference type="PANTHER" id="PTHR43105:SF4">
    <property type="entry name" value="PROTEIN YDEP"/>
    <property type="match status" value="1"/>
</dbReference>
<evidence type="ECO:0000256" key="7">
    <source>
        <dbReference type="ARBA" id="ARBA00023002"/>
    </source>
</evidence>
<dbReference type="EMBL" id="BSEC01000001">
    <property type="protein sequence ID" value="GLI94887.1"/>
    <property type="molecule type" value="Genomic_DNA"/>
</dbReference>
<sequence length="759" mass="82758">MAKGPEIPGIRPYTHPAGGWDALAAVEEALAHQKMLLEGSEDLLRMNQPDGFDCPGCAWPDPVHTSTFEFCENGAKAVSWEASPKRVTREFMAAHTVEELLRRSDYELEDQGRLSEPMAYDLGSDRYLPISWEEAFSRIGAALRTISNPDAVEFYTSGRASNEASFLFQLFGRAFGTNNFPECSNLCHEPTSVGLTESIGVGKGTVTLEDFDHCDAIISFGHNPGTNHPRMMTTLRNASRRGAAIVALNPFRERALERFTAPQSPLEMATLGSTPIASSFLQVKIGGDVAVIKGMMKRILERDALDHDFISRMTAHFDSLRADIESTKWTDIVVGSGIGRETIEKVADIYIGSQRVIATYGMGICQHSNGTANVQQIINLLLMRGNMGRPGAGICPLRGHSNVQGNRTVGINDRPSAALLDGIERTFGFRPPARPGHRAIDAVASILRGDCKALICLGGNFAVAMPDRGRVFPAIRQLDLVVSLATKLNRTHLLTAKQSFILPVIGRTEVDIQTSGPQKITVEDSMAMVHASKGWRPAATEMVRSEPWIIASMAKATLGSRHGIAWDEMVADYDVIRDRIAAVFPEFGDYNARIRTPGGFRLPVPASERIFNTPDGKAQFVLAPGLAEDPAATGADTLILGSVRSHDQYNTTVYGLDDRYRGVFGRRDILFMSTADMSARSLAPGDLVDVTAADDEPNADGFRRVVRDLTVVPYDLPQGSIGAYFPECQVLFSLPRHDPRSGIPSFKSVVVRVTAAREA</sequence>
<proteinExistence type="inferred from homology"/>
<evidence type="ECO:0000256" key="2">
    <source>
        <dbReference type="ARBA" id="ARBA00001966"/>
    </source>
</evidence>
<evidence type="ECO:0000256" key="8">
    <source>
        <dbReference type="ARBA" id="ARBA00023004"/>
    </source>
</evidence>
<dbReference type="InterPro" id="IPR009010">
    <property type="entry name" value="Asp_de-COase-like_dom_sf"/>
</dbReference>
<feature type="domain" description="Molybdopterin oxidoreductase" evidence="10">
    <location>
        <begin position="113"/>
        <end position="485"/>
    </location>
</feature>
<keyword evidence="5" id="KW-0500">Molybdenum</keyword>
<dbReference type="SUPFAM" id="SSF50692">
    <property type="entry name" value="ADC-like"/>
    <property type="match status" value="1"/>
</dbReference>
<dbReference type="InterPro" id="IPR050123">
    <property type="entry name" value="Prok_molybdopt-oxidoreductase"/>
</dbReference>
<reference evidence="12" key="1">
    <citation type="journal article" date="2023" name="Int. J. Syst. Evol. Microbiol.">
        <title>Methylocystis iwaonis sp. nov., a type II methane-oxidizing bacterium from surface soil of a rice paddy field in Japan, and emended description of the genus Methylocystis (ex Whittenbury et al. 1970) Bowman et al. 1993.</title>
        <authorList>
            <person name="Kaise H."/>
            <person name="Sawadogo J.B."/>
            <person name="Alam M.S."/>
            <person name="Ueno C."/>
            <person name="Dianou D."/>
            <person name="Shinjo R."/>
            <person name="Asakawa S."/>
        </authorList>
    </citation>
    <scope>NUCLEOTIDE SEQUENCE</scope>
    <source>
        <strain evidence="12">LMG27198</strain>
    </source>
</reference>
<dbReference type="Gene3D" id="3.40.50.740">
    <property type="match status" value="1"/>
</dbReference>
<evidence type="ECO:0000256" key="6">
    <source>
        <dbReference type="ARBA" id="ARBA00022723"/>
    </source>
</evidence>
<dbReference type="AlphaFoldDB" id="A0A9W6GXC6"/>
<evidence type="ECO:0000256" key="5">
    <source>
        <dbReference type="ARBA" id="ARBA00022505"/>
    </source>
</evidence>
<dbReference type="GO" id="GO:0008863">
    <property type="term" value="F:formate dehydrogenase (NAD+) activity"/>
    <property type="evidence" value="ECO:0007669"/>
    <property type="project" value="InterPro"/>
</dbReference>
<evidence type="ECO:0000256" key="1">
    <source>
        <dbReference type="ARBA" id="ARBA00001942"/>
    </source>
</evidence>
<dbReference type="CDD" id="cd02767">
    <property type="entry name" value="MopB_ydeP"/>
    <property type="match status" value="1"/>
</dbReference>
<evidence type="ECO:0000256" key="4">
    <source>
        <dbReference type="ARBA" id="ARBA00022485"/>
    </source>
</evidence>
<dbReference type="Pfam" id="PF01568">
    <property type="entry name" value="Molydop_binding"/>
    <property type="match status" value="1"/>
</dbReference>
<dbReference type="GO" id="GO:0016020">
    <property type="term" value="C:membrane"/>
    <property type="evidence" value="ECO:0007669"/>
    <property type="project" value="TreeGrafter"/>
</dbReference>
<dbReference type="InterPro" id="IPR041953">
    <property type="entry name" value="YdeP_MopB"/>
</dbReference>
<dbReference type="Gene3D" id="3.40.228.10">
    <property type="entry name" value="Dimethylsulfoxide Reductase, domain 2"/>
    <property type="match status" value="1"/>
</dbReference>
<keyword evidence="6" id="KW-0479">Metal-binding</keyword>
<comment type="cofactor">
    <cofactor evidence="1">
        <name>Mo-bis(molybdopterin guanine dinucleotide)</name>
        <dbReference type="ChEBI" id="CHEBI:60539"/>
    </cofactor>
</comment>
<dbReference type="GO" id="GO:0043546">
    <property type="term" value="F:molybdopterin cofactor binding"/>
    <property type="evidence" value="ECO:0007669"/>
    <property type="project" value="InterPro"/>
</dbReference>
<comment type="similarity">
    <text evidence="3">Belongs to the prokaryotic molybdopterin-containing oxidoreductase family.</text>
</comment>
<name>A0A9W6GXC6_9HYPH</name>
<dbReference type="PIRSF" id="PIRSF000144">
    <property type="entry name" value="CbbBc"/>
    <property type="match status" value="1"/>
</dbReference>
<dbReference type="InterPro" id="IPR006656">
    <property type="entry name" value="Mopterin_OxRdtase"/>
</dbReference>
<evidence type="ECO:0000256" key="3">
    <source>
        <dbReference type="ARBA" id="ARBA00010312"/>
    </source>
</evidence>
<dbReference type="SUPFAM" id="SSF53706">
    <property type="entry name" value="Formate dehydrogenase/DMSO reductase, domains 1-3"/>
    <property type="match status" value="1"/>
</dbReference>
<accession>A0A9W6GXC6</accession>
<evidence type="ECO:0000256" key="9">
    <source>
        <dbReference type="ARBA" id="ARBA00023014"/>
    </source>
</evidence>
<dbReference type="CDD" id="cd02787">
    <property type="entry name" value="MopB_CT_ydeP"/>
    <property type="match status" value="1"/>
</dbReference>